<dbReference type="AlphaFoldDB" id="A0A7W9PD15"/>
<reference evidence="1 2" key="1">
    <citation type="submission" date="2020-08" db="EMBL/GenBank/DDBJ databases">
        <title>Sequencing the genomes of 1000 actinobacteria strains.</title>
        <authorList>
            <person name="Klenk H.-P."/>
        </authorList>
    </citation>
    <scope>NUCLEOTIDE SEQUENCE [LARGE SCALE GENOMIC DNA]</scope>
    <source>
        <strain evidence="1 2">DSM 43582</strain>
    </source>
</reference>
<dbReference type="Proteomes" id="UP000540412">
    <property type="component" value="Unassembled WGS sequence"/>
</dbReference>
<accession>A0A7W9PD15</accession>
<organism evidence="1 2">
    <name type="scientific">Nocardia transvalensis</name>
    <dbReference type="NCBI Taxonomy" id="37333"/>
    <lineage>
        <taxon>Bacteria</taxon>
        <taxon>Bacillati</taxon>
        <taxon>Actinomycetota</taxon>
        <taxon>Actinomycetes</taxon>
        <taxon>Mycobacteriales</taxon>
        <taxon>Nocardiaceae</taxon>
        <taxon>Nocardia</taxon>
    </lineage>
</organism>
<evidence type="ECO:0000313" key="2">
    <source>
        <dbReference type="Proteomes" id="UP000540412"/>
    </source>
</evidence>
<gene>
    <name evidence="1" type="ORF">BJY24_002754</name>
</gene>
<proteinExistence type="predicted"/>
<protein>
    <submittedName>
        <fullName evidence="1">Uncharacterized protein</fullName>
    </submittedName>
</protein>
<evidence type="ECO:0000313" key="1">
    <source>
        <dbReference type="EMBL" id="MBB5913887.1"/>
    </source>
</evidence>
<dbReference type="EMBL" id="JACHIT010000001">
    <property type="protein sequence ID" value="MBB5913887.1"/>
    <property type="molecule type" value="Genomic_DNA"/>
</dbReference>
<sequence length="101" mass="11224">MSHRDITDLYTNWAIVTTGPSCNRGDHPPGACPVAVWGPYTRYDAEQTRDTIPAGLNPHIVPFFPRGGQYDIAAHQRTGLHAVASNRNLRHTDPGQTFWQS</sequence>
<keyword evidence="2" id="KW-1185">Reference proteome</keyword>
<dbReference type="RefSeq" id="WP_040744115.1">
    <property type="nucleotide sequence ID" value="NZ_JACHIT010000001.1"/>
</dbReference>
<comment type="caution">
    <text evidence="1">The sequence shown here is derived from an EMBL/GenBank/DDBJ whole genome shotgun (WGS) entry which is preliminary data.</text>
</comment>
<name>A0A7W9PD15_9NOCA</name>